<dbReference type="PANTHER" id="PTHR13952:SF5">
    <property type="entry name" value="U1 SMALL NUCLEAR RIBONUCLEOPROTEIN 70 KDA"/>
    <property type="match status" value="1"/>
</dbReference>
<evidence type="ECO:0000259" key="7">
    <source>
        <dbReference type="PROSITE" id="PS50102"/>
    </source>
</evidence>
<dbReference type="InterPro" id="IPR000504">
    <property type="entry name" value="RRM_dom"/>
</dbReference>
<dbReference type="Proteomes" id="UP000182259">
    <property type="component" value="Chromosome VII"/>
</dbReference>
<evidence type="ECO:0000256" key="3">
    <source>
        <dbReference type="ARBA" id="ARBA00023242"/>
    </source>
</evidence>
<dbReference type="SUPFAM" id="SSF54928">
    <property type="entry name" value="RNA-binding domain, RBD"/>
    <property type="match status" value="1"/>
</dbReference>
<evidence type="ECO:0000256" key="1">
    <source>
        <dbReference type="ARBA" id="ARBA00004123"/>
    </source>
</evidence>
<evidence type="ECO:0000256" key="6">
    <source>
        <dbReference type="SAM" id="MobiDB-lite"/>
    </source>
</evidence>
<keyword evidence="3" id="KW-0539">Nucleus</keyword>
<reference evidence="8 9" key="1">
    <citation type="submission" date="2016-10" db="EMBL/GenBank/DDBJ databases">
        <authorList>
            <person name="de Groot N.N."/>
        </authorList>
    </citation>
    <scope>NUCLEOTIDE SEQUENCE [LARGE SCALE GENOMIC DNA]</scope>
    <source>
        <strain evidence="8 9">PYCC 4715</strain>
    </source>
</reference>
<comment type="subcellular location">
    <subcellularLocation>
        <location evidence="1">Nucleus</location>
    </subcellularLocation>
</comment>
<dbReference type="InterPro" id="IPR012677">
    <property type="entry name" value="Nucleotide-bd_a/b_plait_sf"/>
</dbReference>
<keyword evidence="4" id="KW-0687">Ribonucleoprotein</keyword>
<evidence type="ECO:0000256" key="5">
    <source>
        <dbReference type="PROSITE-ProRule" id="PRU00176"/>
    </source>
</evidence>
<dbReference type="SMART" id="SM00360">
    <property type="entry name" value="RRM"/>
    <property type="match status" value="1"/>
</dbReference>
<dbReference type="GO" id="GO:0003729">
    <property type="term" value="F:mRNA binding"/>
    <property type="evidence" value="ECO:0007669"/>
    <property type="project" value="TreeGrafter"/>
</dbReference>
<dbReference type="InterPro" id="IPR035979">
    <property type="entry name" value="RBD_domain_sf"/>
</dbReference>
<feature type="domain" description="RRM" evidence="7">
    <location>
        <begin position="116"/>
        <end position="201"/>
    </location>
</feature>
<feature type="compositionally biased region" description="Polar residues" evidence="6">
    <location>
        <begin position="242"/>
        <end position="252"/>
    </location>
</feature>
<dbReference type="GO" id="GO:0005685">
    <property type="term" value="C:U1 snRNP"/>
    <property type="evidence" value="ECO:0007669"/>
    <property type="project" value="TreeGrafter"/>
</dbReference>
<dbReference type="EMBL" id="LT635770">
    <property type="protein sequence ID" value="SGZ58903.1"/>
    <property type="molecule type" value="Genomic_DNA"/>
</dbReference>
<dbReference type="InterPro" id="IPR051183">
    <property type="entry name" value="U1_U11-U12_snRNP_70-35kDa"/>
</dbReference>
<dbReference type="PANTHER" id="PTHR13952">
    <property type="entry name" value="U1 SMALL NUCLEAR RIBONUCLEOPROTEIN 70 KD"/>
    <property type="match status" value="1"/>
</dbReference>
<gene>
    <name evidence="8" type="ORF">SAMEA4029009_CIC11G00000004772</name>
</gene>
<evidence type="ECO:0000256" key="4">
    <source>
        <dbReference type="ARBA" id="ARBA00023274"/>
    </source>
</evidence>
<evidence type="ECO:0000256" key="2">
    <source>
        <dbReference type="ARBA" id="ARBA00022884"/>
    </source>
</evidence>
<sequence length="342" mass="39125">MSFILNSVVFVLTIQDESEKYPLKIQKLFAPRLPFLYKPPIGFSPEQRCTPKITSLAPWKLEIEKYKRDFHKPSEDVVKRKSSRKQLHVESLLRQLAEWEDTDAFAQNEFLKDPYRTVFVSRLYYWFTELDLTKHFNRFGSIESVRVVRDKNGHSRGYGFVVFDQENDASNCIRELAPTGLAVDPIQGEKPRKILVDMERGRRVRNWKPRRLGGGLGGRHYTSPTAHHSRDASAASSGRRLNLSQNPYQQVTGHGKRPYDDRSLGPSKKPAYDYYSNRNSDPVPATPNPPISSAAMSYTPVASTGSSARNALEQSIRDKYAKYQSANDRLGGRSIRSIRQRD</sequence>
<dbReference type="Pfam" id="PF12220">
    <property type="entry name" value="U1snRNP70_N"/>
    <property type="match status" value="1"/>
</dbReference>
<dbReference type="Pfam" id="PF00076">
    <property type="entry name" value="RRM_1"/>
    <property type="match status" value="1"/>
</dbReference>
<dbReference type="PROSITE" id="PS50102">
    <property type="entry name" value="RRM"/>
    <property type="match status" value="1"/>
</dbReference>
<organism evidence="8 9">
    <name type="scientific">Sungouiella intermedia</name>
    <dbReference type="NCBI Taxonomy" id="45354"/>
    <lineage>
        <taxon>Eukaryota</taxon>
        <taxon>Fungi</taxon>
        <taxon>Dikarya</taxon>
        <taxon>Ascomycota</taxon>
        <taxon>Saccharomycotina</taxon>
        <taxon>Pichiomycetes</taxon>
        <taxon>Metschnikowiaceae</taxon>
        <taxon>Sungouiella</taxon>
    </lineage>
</organism>
<dbReference type="GO" id="GO:0000398">
    <property type="term" value="P:mRNA splicing, via spliceosome"/>
    <property type="evidence" value="ECO:0007669"/>
    <property type="project" value="TreeGrafter"/>
</dbReference>
<proteinExistence type="predicted"/>
<feature type="compositionally biased region" description="Polar residues" evidence="6">
    <location>
        <begin position="294"/>
        <end position="313"/>
    </location>
</feature>
<dbReference type="AlphaFoldDB" id="A0A1L0C5N0"/>
<dbReference type="InterPro" id="IPR022023">
    <property type="entry name" value="U1snRNP70_N"/>
</dbReference>
<dbReference type="GO" id="GO:0030619">
    <property type="term" value="F:U1 snRNA binding"/>
    <property type="evidence" value="ECO:0007669"/>
    <property type="project" value="TreeGrafter"/>
</dbReference>
<protein>
    <submittedName>
        <fullName evidence="8">CIC11C00000004772</fullName>
    </submittedName>
</protein>
<name>A0A1L0C5N0_9ASCO</name>
<evidence type="ECO:0000313" key="9">
    <source>
        <dbReference type="Proteomes" id="UP000182259"/>
    </source>
</evidence>
<accession>A0A1L0C5N0</accession>
<dbReference type="GO" id="GO:0071011">
    <property type="term" value="C:precatalytic spliceosome"/>
    <property type="evidence" value="ECO:0007669"/>
    <property type="project" value="TreeGrafter"/>
</dbReference>
<dbReference type="Gene3D" id="3.30.70.330">
    <property type="match status" value="1"/>
</dbReference>
<keyword evidence="2 5" id="KW-0694">RNA-binding</keyword>
<dbReference type="GO" id="GO:0071004">
    <property type="term" value="C:U2-type prespliceosome"/>
    <property type="evidence" value="ECO:0007669"/>
    <property type="project" value="TreeGrafter"/>
</dbReference>
<feature type="region of interest" description="Disordered" evidence="6">
    <location>
        <begin position="206"/>
        <end position="342"/>
    </location>
</feature>
<evidence type="ECO:0000313" key="8">
    <source>
        <dbReference type="EMBL" id="SGZ58903.1"/>
    </source>
</evidence>